<comment type="caution">
    <text evidence="5">The sequence shown here is derived from an EMBL/GenBank/DDBJ whole genome shotgun (WGS) entry which is preliminary data.</text>
</comment>
<dbReference type="GO" id="GO:0032259">
    <property type="term" value="P:methylation"/>
    <property type="evidence" value="ECO:0007669"/>
    <property type="project" value="UniProtKB-KW"/>
</dbReference>
<keyword evidence="1" id="KW-0489">Methyltransferase</keyword>
<dbReference type="Proteomes" id="UP000638648">
    <property type="component" value="Unassembled WGS sequence"/>
</dbReference>
<gene>
    <name evidence="5" type="ORF">HEB94_007689</name>
</gene>
<dbReference type="PANTHER" id="PTHR43464:SF19">
    <property type="entry name" value="UBIQUINONE BIOSYNTHESIS O-METHYLTRANSFERASE, MITOCHONDRIAL"/>
    <property type="match status" value="1"/>
</dbReference>
<feature type="region of interest" description="Disordered" evidence="4">
    <location>
        <begin position="1"/>
        <end position="28"/>
    </location>
</feature>
<proteinExistence type="predicted"/>
<dbReference type="GO" id="GO:0008168">
    <property type="term" value="F:methyltransferase activity"/>
    <property type="evidence" value="ECO:0007669"/>
    <property type="project" value="UniProtKB-KW"/>
</dbReference>
<accession>A0A927N204</accession>
<name>A0A927N204_9ACTN</name>
<evidence type="ECO:0000313" key="6">
    <source>
        <dbReference type="Proteomes" id="UP000638648"/>
    </source>
</evidence>
<keyword evidence="6" id="KW-1185">Reference proteome</keyword>
<evidence type="ECO:0000256" key="3">
    <source>
        <dbReference type="ARBA" id="ARBA00022691"/>
    </source>
</evidence>
<dbReference type="AlphaFoldDB" id="A0A927N204"/>
<dbReference type="EMBL" id="JADBEM010000001">
    <property type="protein sequence ID" value="MBE1610841.1"/>
    <property type="molecule type" value="Genomic_DNA"/>
</dbReference>
<sequence length="269" mass="27880">MPERSLSAAGPPGGSSNEPTSGAVGGHRRSVRSEVLWRLVRGALDDQAAASEHAALEVVDAGGGTGHLAVPIALLGHRVTVVDPSPDSLAALERRAAEAQVTHRVRAIQGDAVGLREIVGEASTDVVLCHSVLEVVDDPLVAMQAMAAVLRPGGALSLVAANRYAAVLAKVLGGHLDQARAALDEPEGLPAPDQTPRRFTAEQLRQLAEDVGLVVVAERGVRVFADLVPSALADEPGAAAALLDLEARASVHPKFRALSTQIHLLARHP</sequence>
<keyword evidence="3" id="KW-0949">S-adenosyl-L-methionine</keyword>
<organism evidence="5 6">
    <name type="scientific">Actinopolymorpha pittospori</name>
    <dbReference type="NCBI Taxonomy" id="648752"/>
    <lineage>
        <taxon>Bacteria</taxon>
        <taxon>Bacillati</taxon>
        <taxon>Actinomycetota</taxon>
        <taxon>Actinomycetes</taxon>
        <taxon>Propionibacteriales</taxon>
        <taxon>Actinopolymorphaceae</taxon>
        <taxon>Actinopolymorpha</taxon>
    </lineage>
</organism>
<evidence type="ECO:0000256" key="4">
    <source>
        <dbReference type="SAM" id="MobiDB-lite"/>
    </source>
</evidence>
<feature type="compositionally biased region" description="Low complexity" evidence="4">
    <location>
        <begin position="7"/>
        <end position="16"/>
    </location>
</feature>
<dbReference type="CDD" id="cd02440">
    <property type="entry name" value="AdoMet_MTases"/>
    <property type="match status" value="1"/>
</dbReference>
<reference evidence="5" key="1">
    <citation type="submission" date="2020-10" db="EMBL/GenBank/DDBJ databases">
        <title>Sequencing the genomes of 1000 actinobacteria strains.</title>
        <authorList>
            <person name="Klenk H.-P."/>
        </authorList>
    </citation>
    <scope>NUCLEOTIDE SEQUENCE</scope>
    <source>
        <strain evidence="5">DSM 45354</strain>
    </source>
</reference>
<keyword evidence="2" id="KW-0808">Transferase</keyword>
<protein>
    <submittedName>
        <fullName evidence="5">Ubiquinone/menaquinone biosynthesis C-methylase UbiE</fullName>
    </submittedName>
</protein>
<dbReference type="InterPro" id="IPR029063">
    <property type="entry name" value="SAM-dependent_MTases_sf"/>
</dbReference>
<keyword evidence="5" id="KW-0830">Ubiquinone</keyword>
<dbReference type="Pfam" id="PF13489">
    <property type="entry name" value="Methyltransf_23"/>
    <property type="match status" value="1"/>
</dbReference>
<evidence type="ECO:0000256" key="2">
    <source>
        <dbReference type="ARBA" id="ARBA00022679"/>
    </source>
</evidence>
<evidence type="ECO:0000256" key="1">
    <source>
        <dbReference type="ARBA" id="ARBA00022603"/>
    </source>
</evidence>
<dbReference type="SUPFAM" id="SSF53335">
    <property type="entry name" value="S-adenosyl-L-methionine-dependent methyltransferases"/>
    <property type="match status" value="1"/>
</dbReference>
<evidence type="ECO:0000313" key="5">
    <source>
        <dbReference type="EMBL" id="MBE1610841.1"/>
    </source>
</evidence>
<dbReference type="PANTHER" id="PTHR43464">
    <property type="entry name" value="METHYLTRANSFERASE"/>
    <property type="match status" value="1"/>
</dbReference>
<dbReference type="RefSeq" id="WP_192754154.1">
    <property type="nucleotide sequence ID" value="NZ_BAABJL010000250.1"/>
</dbReference>
<dbReference type="Gene3D" id="3.40.50.150">
    <property type="entry name" value="Vaccinia Virus protein VP39"/>
    <property type="match status" value="1"/>
</dbReference>